<organism evidence="2 3">
    <name type="scientific">Ooceraea biroi</name>
    <name type="common">Clonal raider ant</name>
    <name type="synonym">Cerapachys biroi</name>
    <dbReference type="NCBI Taxonomy" id="2015173"/>
    <lineage>
        <taxon>Eukaryota</taxon>
        <taxon>Metazoa</taxon>
        <taxon>Ecdysozoa</taxon>
        <taxon>Arthropoda</taxon>
        <taxon>Hexapoda</taxon>
        <taxon>Insecta</taxon>
        <taxon>Pterygota</taxon>
        <taxon>Neoptera</taxon>
        <taxon>Endopterygota</taxon>
        <taxon>Hymenoptera</taxon>
        <taxon>Apocrita</taxon>
        <taxon>Aculeata</taxon>
        <taxon>Formicoidea</taxon>
        <taxon>Formicidae</taxon>
        <taxon>Dorylinae</taxon>
        <taxon>Ooceraea</taxon>
    </lineage>
</organism>
<proteinExistence type="predicted"/>
<feature type="compositionally biased region" description="Basic and acidic residues" evidence="1">
    <location>
        <begin position="145"/>
        <end position="162"/>
    </location>
</feature>
<comment type="caution">
    <text evidence="2">The sequence shown here is derived from an EMBL/GenBank/DDBJ whole genome shotgun (WGS) entry which is preliminary data.</text>
</comment>
<accession>A0A3L8DVU2</accession>
<name>A0A3L8DVU2_OOCBI</name>
<evidence type="ECO:0000256" key="1">
    <source>
        <dbReference type="SAM" id="MobiDB-lite"/>
    </source>
</evidence>
<dbReference type="AlphaFoldDB" id="A0A3L8DVU2"/>
<sequence>AARAARRGATRDEEIARLSVVSNGPCRARPPARIPLDFRRFQCERAADRDVTRRQRTRRTSDVAHNRVSTVDGGVSRREILASFSVRRGAPPRATWKTSWTATATRLKRVRTGPATRCARISRGGDTNEVHRAERRGASEGGGKGSERGRGSRRENEWREDMSAVESALDVLSRAATMVQGQSN</sequence>
<dbReference type="Proteomes" id="UP000279307">
    <property type="component" value="Chromosome 4"/>
</dbReference>
<dbReference type="EMBL" id="QOIP01000004">
    <property type="protein sequence ID" value="RLU24079.1"/>
    <property type="molecule type" value="Genomic_DNA"/>
</dbReference>
<feature type="non-terminal residue" evidence="2">
    <location>
        <position position="1"/>
    </location>
</feature>
<feature type="non-terminal residue" evidence="2">
    <location>
        <position position="184"/>
    </location>
</feature>
<feature type="compositionally biased region" description="Basic and acidic residues" evidence="1">
    <location>
        <begin position="126"/>
        <end position="138"/>
    </location>
</feature>
<evidence type="ECO:0000313" key="2">
    <source>
        <dbReference type="EMBL" id="RLU24079.1"/>
    </source>
</evidence>
<gene>
    <name evidence="2" type="ORF">DMN91_004288</name>
</gene>
<reference evidence="2 3" key="1">
    <citation type="journal article" date="2018" name="Genome Res.">
        <title>The genomic architecture and molecular evolution of ant odorant receptors.</title>
        <authorList>
            <person name="McKenzie S.K."/>
            <person name="Kronauer D.J.C."/>
        </authorList>
    </citation>
    <scope>NUCLEOTIDE SEQUENCE [LARGE SCALE GENOMIC DNA]</scope>
    <source>
        <strain evidence="2">Clonal line C1</strain>
    </source>
</reference>
<evidence type="ECO:0000313" key="3">
    <source>
        <dbReference type="Proteomes" id="UP000279307"/>
    </source>
</evidence>
<protein>
    <submittedName>
        <fullName evidence="2">Uncharacterized protein</fullName>
    </submittedName>
</protein>
<feature type="region of interest" description="Disordered" evidence="1">
    <location>
        <begin position="120"/>
        <end position="163"/>
    </location>
</feature>